<proteinExistence type="predicted"/>
<organism evidence="1">
    <name type="scientific">marine sediment metagenome</name>
    <dbReference type="NCBI Taxonomy" id="412755"/>
    <lineage>
        <taxon>unclassified sequences</taxon>
        <taxon>metagenomes</taxon>
        <taxon>ecological metagenomes</taxon>
    </lineage>
</organism>
<dbReference type="EMBL" id="BARU01005329">
    <property type="protein sequence ID" value="GAH34775.1"/>
    <property type="molecule type" value="Genomic_DNA"/>
</dbReference>
<feature type="non-terminal residue" evidence="1">
    <location>
        <position position="362"/>
    </location>
</feature>
<comment type="caution">
    <text evidence="1">The sequence shown here is derived from an EMBL/GenBank/DDBJ whole genome shotgun (WGS) entry which is preliminary data.</text>
</comment>
<sequence length="362" mass="42639">MELDDFAKRYLRLGLRINKHINGYVEHYYGPPELKYTVDLEEKISPTTLLKDCRALIFQLPKQGFEKKRYNFLDKTLIAIETTLRTLNGDKIPYLEQVEKLFDFKPIFYDDNFFYNLSLKADKLYKGKGTLSERIARYAKKRTIPSGRLKELNMKAIGIAQKRTQEVFPNLLPDKEEIDILEVEDQSWPMYCWYRGNYASRIEINISTFHYWTHLLSNACHEGYPGHHTERVAREKLLYRSKGYFESSILLIYSPEIVISEGIGVTAEKVLFDPTESVKILLEEFHPNPKIEDNLETLTKQIEIRVGFGKFQSNLAFHKYVHKWTEEELIRYAKSFKVIPNKGIRAILKFISDEMWAHYVLV</sequence>
<protein>
    <recommendedName>
        <fullName evidence="2">DUF885 domain-containing protein</fullName>
    </recommendedName>
</protein>
<evidence type="ECO:0008006" key="2">
    <source>
        <dbReference type="Google" id="ProtNLM"/>
    </source>
</evidence>
<reference evidence="1" key="1">
    <citation type="journal article" date="2014" name="Front. Microbiol.">
        <title>High frequency of phylogenetically diverse reductive dehalogenase-homologous genes in deep subseafloor sedimentary metagenomes.</title>
        <authorList>
            <person name="Kawai M."/>
            <person name="Futagami T."/>
            <person name="Toyoda A."/>
            <person name="Takaki Y."/>
            <person name="Nishi S."/>
            <person name="Hori S."/>
            <person name="Arai W."/>
            <person name="Tsubouchi T."/>
            <person name="Morono Y."/>
            <person name="Uchiyama I."/>
            <person name="Ito T."/>
            <person name="Fujiyama A."/>
            <person name="Inagaki F."/>
            <person name="Takami H."/>
        </authorList>
    </citation>
    <scope>NUCLEOTIDE SEQUENCE</scope>
    <source>
        <strain evidence="1">Expedition CK06-06</strain>
    </source>
</reference>
<accession>X1FQG1</accession>
<evidence type="ECO:0000313" key="1">
    <source>
        <dbReference type="EMBL" id="GAH34775.1"/>
    </source>
</evidence>
<gene>
    <name evidence="1" type="ORF">S03H2_10356</name>
</gene>
<dbReference type="AlphaFoldDB" id="X1FQG1"/>
<name>X1FQG1_9ZZZZ</name>